<dbReference type="GO" id="GO:0005829">
    <property type="term" value="C:cytosol"/>
    <property type="evidence" value="ECO:0007669"/>
    <property type="project" value="TreeGrafter"/>
</dbReference>
<keyword evidence="6" id="KW-0862">Zinc</keyword>
<dbReference type="InterPro" id="IPR001303">
    <property type="entry name" value="Aldolase_II/adducin_N"/>
</dbReference>
<dbReference type="Proteomes" id="UP000053244">
    <property type="component" value="Unassembled WGS sequence"/>
</dbReference>
<organism evidence="11 12">
    <name type="scientific">Actinoplanes awajinensis subsp. mycoplanecinus</name>
    <dbReference type="NCBI Taxonomy" id="135947"/>
    <lineage>
        <taxon>Bacteria</taxon>
        <taxon>Bacillati</taxon>
        <taxon>Actinomycetota</taxon>
        <taxon>Actinomycetes</taxon>
        <taxon>Micromonosporales</taxon>
        <taxon>Micromonosporaceae</taxon>
        <taxon>Actinoplanes</taxon>
    </lineage>
</organism>
<reference evidence="11 12" key="1">
    <citation type="submission" date="2015-10" db="EMBL/GenBank/DDBJ databases">
        <authorList>
            <person name="Gilbert D.G."/>
        </authorList>
    </citation>
    <scope>NUCLEOTIDE SEQUENCE [LARGE SCALE GENOMIC DNA]</scope>
    <source>
        <strain evidence="11 12">NRRL B-16712</strain>
    </source>
</reference>
<evidence type="ECO:0000256" key="9">
    <source>
        <dbReference type="ARBA" id="ARBA00032206"/>
    </source>
</evidence>
<name>A0A124G9E7_9ACTN</name>
<proteinExistence type="inferred from homology"/>
<comment type="caution">
    <text evidence="11">The sequence shown here is derived from an EMBL/GenBank/DDBJ whole genome shotgun (WGS) entry which is preliminary data.</text>
</comment>
<evidence type="ECO:0000313" key="11">
    <source>
        <dbReference type="EMBL" id="KUL28917.1"/>
    </source>
</evidence>
<evidence type="ECO:0000256" key="3">
    <source>
        <dbReference type="ARBA" id="ARBA00010037"/>
    </source>
</evidence>
<evidence type="ECO:0000313" key="12">
    <source>
        <dbReference type="Proteomes" id="UP000053244"/>
    </source>
</evidence>
<keyword evidence="12" id="KW-1185">Reference proteome</keyword>
<evidence type="ECO:0000256" key="5">
    <source>
        <dbReference type="ARBA" id="ARBA00022723"/>
    </source>
</evidence>
<keyword evidence="8" id="KW-0119">Carbohydrate metabolism</keyword>
<dbReference type="FunFam" id="3.40.225.10:FF:000001">
    <property type="entry name" value="L-ribulose-5-phosphate 4-epimerase UlaF"/>
    <property type="match status" value="1"/>
</dbReference>
<dbReference type="GO" id="GO:0019323">
    <property type="term" value="P:pentose catabolic process"/>
    <property type="evidence" value="ECO:0007669"/>
    <property type="project" value="TreeGrafter"/>
</dbReference>
<comment type="similarity">
    <text evidence="3">Belongs to the aldolase class II family. AraD/FucA subfamily.</text>
</comment>
<dbReference type="Pfam" id="PF00596">
    <property type="entry name" value="Aldolase_II"/>
    <property type="match status" value="1"/>
</dbReference>
<dbReference type="AlphaFoldDB" id="A0A124G9E7"/>
<protein>
    <recommendedName>
        <fullName evidence="4">L-ribulose-5-phosphate 4-epimerase</fullName>
        <ecNumber evidence="4">5.1.3.4</ecNumber>
    </recommendedName>
    <alternativeName>
        <fullName evidence="9">Phosphoribulose isomerase</fullName>
    </alternativeName>
</protein>
<comment type="catalytic activity">
    <reaction evidence="1">
        <text>L-ribulose 5-phosphate = D-xylulose 5-phosphate</text>
        <dbReference type="Rhea" id="RHEA:22368"/>
        <dbReference type="ChEBI" id="CHEBI:57737"/>
        <dbReference type="ChEBI" id="CHEBI:58226"/>
        <dbReference type="EC" id="5.1.3.4"/>
    </reaction>
</comment>
<feature type="domain" description="Class II aldolase/adducin N-terminal" evidence="10">
    <location>
        <begin position="23"/>
        <end position="213"/>
    </location>
</feature>
<dbReference type="InterPro" id="IPR036409">
    <property type="entry name" value="Aldolase_II/adducin_N_sf"/>
</dbReference>
<dbReference type="GO" id="GO:0008742">
    <property type="term" value="F:L-ribulose-phosphate 4-epimerase activity"/>
    <property type="evidence" value="ECO:0007669"/>
    <property type="project" value="UniProtKB-EC"/>
</dbReference>
<dbReference type="EC" id="5.1.3.4" evidence="4"/>
<evidence type="ECO:0000256" key="1">
    <source>
        <dbReference type="ARBA" id="ARBA00001726"/>
    </source>
</evidence>
<evidence type="ECO:0000256" key="4">
    <source>
        <dbReference type="ARBA" id="ARBA00013186"/>
    </source>
</evidence>
<dbReference type="GO" id="GO:0016832">
    <property type="term" value="F:aldehyde-lyase activity"/>
    <property type="evidence" value="ECO:0007669"/>
    <property type="project" value="TreeGrafter"/>
</dbReference>
<gene>
    <name evidence="11" type="primary">araD</name>
    <name evidence="11" type="ORF">ADL15_30185</name>
</gene>
<dbReference type="GO" id="GO:0046872">
    <property type="term" value="F:metal ion binding"/>
    <property type="evidence" value="ECO:0007669"/>
    <property type="project" value="UniProtKB-KW"/>
</dbReference>
<evidence type="ECO:0000256" key="8">
    <source>
        <dbReference type="ARBA" id="ARBA00023277"/>
    </source>
</evidence>
<dbReference type="SUPFAM" id="SSF53639">
    <property type="entry name" value="AraD/HMP-PK domain-like"/>
    <property type="match status" value="1"/>
</dbReference>
<comment type="cofactor">
    <cofactor evidence="2">
        <name>Zn(2+)</name>
        <dbReference type="ChEBI" id="CHEBI:29105"/>
    </cofactor>
</comment>
<dbReference type="EMBL" id="LLZH01000283">
    <property type="protein sequence ID" value="KUL28917.1"/>
    <property type="molecule type" value="Genomic_DNA"/>
</dbReference>
<keyword evidence="7 11" id="KW-0413">Isomerase</keyword>
<evidence type="ECO:0000256" key="7">
    <source>
        <dbReference type="ARBA" id="ARBA00023235"/>
    </source>
</evidence>
<dbReference type="PANTHER" id="PTHR22789:SF8">
    <property type="entry name" value="L-RIBULOSE-5-PHOSPHATE 4-EPIMERASE SGBE"/>
    <property type="match status" value="1"/>
</dbReference>
<evidence type="ECO:0000256" key="6">
    <source>
        <dbReference type="ARBA" id="ARBA00022833"/>
    </source>
</evidence>
<sequence length="250" mass="26521">MVSANNRVEGSGIVTIGSQALRQDVWLANQIIPKAGLAQLTWGNVSGVDREAGLFLIKPSGVSYDDLTPDMLVPIDLATGKVLGGDLRPSVDTESHRAFYLAWPSIGGITHTHSANAVAFAQADRDIPLLGTTHADTFNGPVPVTRGLTPEECANDYEFNTGQVIIELIGDDEAAAAMPAALVANHGPFTWGVSPKKSVEHAIIVEAVADMAIKTLALNPAAFTPQHLQERHFKRKHGPGAYYGNPGVKS</sequence>
<keyword evidence="5" id="KW-0479">Metal-binding</keyword>
<evidence type="ECO:0000259" key="10">
    <source>
        <dbReference type="SMART" id="SM01007"/>
    </source>
</evidence>
<dbReference type="InterPro" id="IPR050197">
    <property type="entry name" value="Aldolase_class_II_sugar_metab"/>
</dbReference>
<dbReference type="Gene3D" id="3.40.225.10">
    <property type="entry name" value="Class II aldolase/adducin N-terminal domain"/>
    <property type="match status" value="1"/>
</dbReference>
<dbReference type="PANTHER" id="PTHR22789">
    <property type="entry name" value="FUCULOSE PHOSPHATE ALDOLASE"/>
    <property type="match status" value="1"/>
</dbReference>
<dbReference type="NCBIfam" id="NF006047">
    <property type="entry name" value="PRK08193.1"/>
    <property type="match status" value="1"/>
</dbReference>
<dbReference type="SMART" id="SM01007">
    <property type="entry name" value="Aldolase_II"/>
    <property type="match status" value="1"/>
</dbReference>
<evidence type="ECO:0000256" key="2">
    <source>
        <dbReference type="ARBA" id="ARBA00001947"/>
    </source>
</evidence>
<accession>A0A124G9E7</accession>